<keyword evidence="6 7" id="KW-0472">Membrane</keyword>
<dbReference type="SUPFAM" id="SSF161098">
    <property type="entry name" value="MetI-like"/>
    <property type="match status" value="1"/>
</dbReference>
<dbReference type="GO" id="GO:0005886">
    <property type="term" value="C:plasma membrane"/>
    <property type="evidence" value="ECO:0007669"/>
    <property type="project" value="UniProtKB-SubCell"/>
</dbReference>
<organism evidence="9 10">
    <name type="scientific">Candidatus Segetimicrobium genomatis</name>
    <dbReference type="NCBI Taxonomy" id="2569760"/>
    <lineage>
        <taxon>Bacteria</taxon>
        <taxon>Bacillati</taxon>
        <taxon>Candidatus Sysuimicrobiota</taxon>
        <taxon>Candidatus Sysuimicrobiia</taxon>
        <taxon>Candidatus Sysuimicrobiales</taxon>
        <taxon>Candidatus Segetimicrobiaceae</taxon>
        <taxon>Candidatus Segetimicrobium</taxon>
    </lineage>
</organism>
<dbReference type="InterPro" id="IPR050366">
    <property type="entry name" value="BP-dependent_transpt_permease"/>
</dbReference>
<feature type="transmembrane region" description="Helical" evidence="7">
    <location>
        <begin position="221"/>
        <end position="244"/>
    </location>
</feature>
<dbReference type="CDD" id="cd06261">
    <property type="entry name" value="TM_PBP2"/>
    <property type="match status" value="1"/>
</dbReference>
<comment type="similarity">
    <text evidence="7">Belongs to the binding-protein-dependent transport system permease family.</text>
</comment>
<evidence type="ECO:0000256" key="7">
    <source>
        <dbReference type="RuleBase" id="RU363032"/>
    </source>
</evidence>
<proteinExistence type="inferred from homology"/>
<evidence type="ECO:0000256" key="4">
    <source>
        <dbReference type="ARBA" id="ARBA00022692"/>
    </source>
</evidence>
<dbReference type="PROSITE" id="PS50928">
    <property type="entry name" value="ABC_TM1"/>
    <property type="match status" value="1"/>
</dbReference>
<reference evidence="9 10" key="1">
    <citation type="journal article" date="2019" name="Nat. Microbiol.">
        <title>Mediterranean grassland soil C-N compound turnover is dependent on rainfall and depth, and is mediated by genomically divergent microorganisms.</title>
        <authorList>
            <person name="Diamond S."/>
            <person name="Andeer P.F."/>
            <person name="Li Z."/>
            <person name="Crits-Christoph A."/>
            <person name="Burstein D."/>
            <person name="Anantharaman K."/>
            <person name="Lane K.R."/>
            <person name="Thomas B.C."/>
            <person name="Pan C."/>
            <person name="Northen T.R."/>
            <person name="Banfield J.F."/>
        </authorList>
    </citation>
    <scope>NUCLEOTIDE SEQUENCE [LARGE SCALE GENOMIC DNA]</scope>
    <source>
        <strain evidence="9">NP_6</strain>
    </source>
</reference>
<evidence type="ECO:0000256" key="3">
    <source>
        <dbReference type="ARBA" id="ARBA00022475"/>
    </source>
</evidence>
<dbReference type="InterPro" id="IPR000515">
    <property type="entry name" value="MetI-like"/>
</dbReference>
<comment type="subcellular location">
    <subcellularLocation>
        <location evidence="1 7">Cell membrane</location>
        <topology evidence="1 7">Multi-pass membrane protein</topology>
    </subcellularLocation>
</comment>
<feature type="transmembrane region" description="Helical" evidence="7">
    <location>
        <begin position="94"/>
        <end position="115"/>
    </location>
</feature>
<evidence type="ECO:0000256" key="2">
    <source>
        <dbReference type="ARBA" id="ARBA00022448"/>
    </source>
</evidence>
<dbReference type="PANTHER" id="PTHR43386:SF1">
    <property type="entry name" value="D,D-DIPEPTIDE TRANSPORT SYSTEM PERMEASE PROTEIN DDPC-RELATED"/>
    <property type="match status" value="1"/>
</dbReference>
<evidence type="ECO:0000313" key="9">
    <source>
        <dbReference type="EMBL" id="TMI82757.1"/>
    </source>
</evidence>
<keyword evidence="4 7" id="KW-0812">Transmembrane</keyword>
<dbReference type="Gene3D" id="1.10.3720.10">
    <property type="entry name" value="MetI-like"/>
    <property type="match status" value="1"/>
</dbReference>
<feature type="transmembrane region" description="Helical" evidence="7">
    <location>
        <begin position="61"/>
        <end position="82"/>
    </location>
</feature>
<sequence>MLLLLGSAVLLAPWLVPYDPNGQNFDVLLQAPSPAHPFGTDNFGRDVLTRVLYGAGIDLRIGVLAVIFPFVFGSIAGAVAGYSGGWLDAVVMRTVDVITAVPFLVLVIAVVAFLGPGERNIFIAIGGVGWITYSRLVRGEVLREKHLEYVAAARTLGFRRWRIIVGHILPNAIPPAVIFAASDVVLVILTTAALGFLGLGIRPPAPEWGMMIADGREFLSGGWWVATMPGFACMYAGLAFILLGDGVADLLRVRGQ</sequence>
<evidence type="ECO:0000313" key="10">
    <source>
        <dbReference type="Proteomes" id="UP000318093"/>
    </source>
</evidence>
<dbReference type="Pfam" id="PF00528">
    <property type="entry name" value="BPD_transp_1"/>
    <property type="match status" value="1"/>
</dbReference>
<dbReference type="GO" id="GO:0055085">
    <property type="term" value="P:transmembrane transport"/>
    <property type="evidence" value="ECO:0007669"/>
    <property type="project" value="InterPro"/>
</dbReference>
<dbReference type="Proteomes" id="UP000318093">
    <property type="component" value="Unassembled WGS sequence"/>
</dbReference>
<feature type="transmembrane region" description="Helical" evidence="7">
    <location>
        <begin position="176"/>
        <end position="201"/>
    </location>
</feature>
<keyword evidence="3" id="KW-1003">Cell membrane</keyword>
<name>A0A537JGT9_9BACT</name>
<keyword evidence="5 7" id="KW-1133">Transmembrane helix</keyword>
<evidence type="ECO:0000256" key="1">
    <source>
        <dbReference type="ARBA" id="ARBA00004651"/>
    </source>
</evidence>
<gene>
    <name evidence="9" type="ORF">E6H03_04970</name>
</gene>
<accession>A0A537JGT9</accession>
<feature type="transmembrane region" description="Helical" evidence="7">
    <location>
        <begin position="121"/>
        <end position="137"/>
    </location>
</feature>
<dbReference type="InterPro" id="IPR035906">
    <property type="entry name" value="MetI-like_sf"/>
</dbReference>
<dbReference type="AlphaFoldDB" id="A0A537JGT9"/>
<dbReference type="PANTHER" id="PTHR43386">
    <property type="entry name" value="OLIGOPEPTIDE TRANSPORT SYSTEM PERMEASE PROTEIN APPC"/>
    <property type="match status" value="1"/>
</dbReference>
<evidence type="ECO:0000256" key="6">
    <source>
        <dbReference type="ARBA" id="ARBA00023136"/>
    </source>
</evidence>
<evidence type="ECO:0000256" key="5">
    <source>
        <dbReference type="ARBA" id="ARBA00022989"/>
    </source>
</evidence>
<protein>
    <submittedName>
        <fullName evidence="9">ABC transporter permease</fullName>
    </submittedName>
</protein>
<dbReference type="EMBL" id="VBAN01000145">
    <property type="protein sequence ID" value="TMI82757.1"/>
    <property type="molecule type" value="Genomic_DNA"/>
</dbReference>
<keyword evidence="2 7" id="KW-0813">Transport</keyword>
<comment type="caution">
    <text evidence="9">The sequence shown here is derived from an EMBL/GenBank/DDBJ whole genome shotgun (WGS) entry which is preliminary data.</text>
</comment>
<feature type="domain" description="ABC transmembrane type-1" evidence="8">
    <location>
        <begin position="55"/>
        <end position="244"/>
    </location>
</feature>
<evidence type="ECO:0000259" key="8">
    <source>
        <dbReference type="PROSITE" id="PS50928"/>
    </source>
</evidence>